<feature type="transmembrane region" description="Helical" evidence="7">
    <location>
        <begin position="67"/>
        <end position="90"/>
    </location>
</feature>
<dbReference type="InterPro" id="IPR037185">
    <property type="entry name" value="EmrE-like"/>
</dbReference>
<dbReference type="SUPFAM" id="SSF103481">
    <property type="entry name" value="Multidrug resistance efflux transporter EmrE"/>
    <property type="match status" value="2"/>
</dbReference>
<dbReference type="InterPro" id="IPR000620">
    <property type="entry name" value="EamA_dom"/>
</dbReference>
<sequence>MSKQRIAYIQMSFAMIAIGSFVIVNKYIIKELPIFIASELRLLIASLILLPLFLYKGEKMPKLVKKDYIIFFLQSFIGVFLFSVCTLYGLRQTTALDSGIIMSGTPAIMALISYFFLKEKLGMNKIGGILLTILGTLSINVFGQLLNFNVGSHSLIGNMLIFCAVIGEAIFFSFGKLISTPLRPLTMTTIMSLTGAVLFLPSAIYQSLHFNFFTVSPLVWLLVLYTGVVITVLAVLLMNQGLEVVSAGTAAVFTALMPISTVVLSAFILHEPLFWYHITGMLLVIGGIFVITNSSSENTVTSNNTFQKRRNKNMSSDANS</sequence>
<comment type="subcellular location">
    <subcellularLocation>
        <location evidence="1">Cell membrane</location>
        <topology evidence="1">Multi-pass membrane protein</topology>
    </subcellularLocation>
</comment>
<evidence type="ECO:0000313" key="11">
    <source>
        <dbReference type="Proteomes" id="UP000029389"/>
    </source>
</evidence>
<evidence type="ECO:0000259" key="8">
    <source>
        <dbReference type="Pfam" id="PF00892"/>
    </source>
</evidence>
<name>A0A090YXF8_9BACI</name>
<dbReference type="EMBL" id="QVOD01000128">
    <property type="protein sequence ID" value="RFT61375.1"/>
    <property type="molecule type" value="Genomic_DNA"/>
</dbReference>
<feature type="domain" description="EamA" evidence="8">
    <location>
        <begin position="7"/>
        <end position="140"/>
    </location>
</feature>
<protein>
    <submittedName>
        <fullName evidence="10">DMT family transporter</fullName>
    </submittedName>
    <submittedName>
        <fullName evidence="9">EamA-like transporter family protein</fullName>
    </submittedName>
</protein>
<accession>A0A090YXF8</accession>
<keyword evidence="3" id="KW-1003">Cell membrane</keyword>
<dbReference type="EMBL" id="JMQC01000008">
    <property type="protein sequence ID" value="KFN02803.1"/>
    <property type="molecule type" value="Genomic_DNA"/>
</dbReference>
<evidence type="ECO:0000256" key="4">
    <source>
        <dbReference type="ARBA" id="ARBA00022692"/>
    </source>
</evidence>
<evidence type="ECO:0000256" key="5">
    <source>
        <dbReference type="ARBA" id="ARBA00022989"/>
    </source>
</evidence>
<keyword evidence="6 7" id="KW-0472">Membrane</keyword>
<evidence type="ECO:0000256" key="7">
    <source>
        <dbReference type="SAM" id="Phobius"/>
    </source>
</evidence>
<feature type="transmembrane region" description="Helical" evidence="7">
    <location>
        <begin position="185"/>
        <end position="205"/>
    </location>
</feature>
<dbReference type="Gene3D" id="1.10.3730.20">
    <property type="match status" value="1"/>
</dbReference>
<feature type="transmembrane region" description="Helical" evidence="7">
    <location>
        <begin position="274"/>
        <end position="292"/>
    </location>
</feature>
<reference evidence="9 11" key="1">
    <citation type="submission" date="2014-04" db="EMBL/GenBank/DDBJ databases">
        <authorList>
            <person name="Bishop-Lilly K.A."/>
            <person name="Broomall S.M."/>
            <person name="Chain P.S."/>
            <person name="Chertkov O."/>
            <person name="Coyne S.R."/>
            <person name="Daligault H.E."/>
            <person name="Davenport K.W."/>
            <person name="Erkkila T."/>
            <person name="Frey K.G."/>
            <person name="Gibbons H.S."/>
            <person name="Gu W."/>
            <person name="Jaissle J."/>
            <person name="Johnson S.L."/>
            <person name="Koroleva G.I."/>
            <person name="Ladner J.T."/>
            <person name="Lo C.-C."/>
            <person name="Minogue T.D."/>
            <person name="Munk C."/>
            <person name="Palacios G.F."/>
            <person name="Redden C.L."/>
            <person name="Rosenzweig C.N."/>
            <person name="Scholz M.B."/>
            <person name="Teshima H."/>
            <person name="Xu Y."/>
        </authorList>
    </citation>
    <scope>NUCLEOTIDE SEQUENCE [LARGE SCALE GENOMIC DNA]</scope>
    <source>
        <strain evidence="9 11">BHP</strain>
    </source>
</reference>
<evidence type="ECO:0000256" key="1">
    <source>
        <dbReference type="ARBA" id="ARBA00004651"/>
    </source>
</evidence>
<feature type="domain" description="EamA" evidence="8">
    <location>
        <begin position="156"/>
        <end position="292"/>
    </location>
</feature>
<evidence type="ECO:0000313" key="9">
    <source>
        <dbReference type="EMBL" id="KFN02803.1"/>
    </source>
</evidence>
<feature type="transmembrane region" description="Helical" evidence="7">
    <location>
        <begin position="156"/>
        <end position="178"/>
    </location>
</feature>
<evidence type="ECO:0000313" key="12">
    <source>
        <dbReference type="Proteomes" id="UP000264294"/>
    </source>
</evidence>
<comment type="similarity">
    <text evidence="2">Belongs to the EamA transporter family.</text>
</comment>
<dbReference type="PANTHER" id="PTHR32322:SF18">
    <property type="entry name" value="S-ADENOSYLMETHIONINE_S-ADENOSYLHOMOCYSTEINE TRANSPORTER"/>
    <property type="match status" value="1"/>
</dbReference>
<evidence type="ECO:0000313" key="10">
    <source>
        <dbReference type="EMBL" id="RFT61375.1"/>
    </source>
</evidence>
<feature type="transmembrane region" description="Helical" evidence="7">
    <location>
        <begin position="34"/>
        <end position="55"/>
    </location>
</feature>
<dbReference type="GO" id="GO:0005886">
    <property type="term" value="C:plasma membrane"/>
    <property type="evidence" value="ECO:0007669"/>
    <property type="project" value="UniProtKB-SubCell"/>
</dbReference>
<dbReference type="PATRIC" id="fig|1405.8.peg.452"/>
<keyword evidence="4 7" id="KW-0812">Transmembrane</keyword>
<keyword evidence="12" id="KW-1185">Reference proteome</keyword>
<feature type="transmembrane region" description="Helical" evidence="7">
    <location>
        <begin position="244"/>
        <end position="268"/>
    </location>
</feature>
<gene>
    <name evidence="10" type="ORF">D0U04_30465</name>
    <name evidence="9" type="ORF">DJ93_280</name>
</gene>
<dbReference type="Pfam" id="PF00892">
    <property type="entry name" value="EamA"/>
    <property type="match status" value="2"/>
</dbReference>
<organism evidence="9 11">
    <name type="scientific">Bacillus clarus</name>
    <dbReference type="NCBI Taxonomy" id="2338372"/>
    <lineage>
        <taxon>Bacteria</taxon>
        <taxon>Bacillati</taxon>
        <taxon>Bacillota</taxon>
        <taxon>Bacilli</taxon>
        <taxon>Bacillales</taxon>
        <taxon>Bacillaceae</taxon>
        <taxon>Bacillus</taxon>
        <taxon>Bacillus cereus group</taxon>
    </lineage>
</organism>
<feature type="transmembrane region" description="Helical" evidence="7">
    <location>
        <begin position="7"/>
        <end position="28"/>
    </location>
</feature>
<dbReference type="Proteomes" id="UP000029389">
    <property type="component" value="Unassembled WGS sequence"/>
</dbReference>
<feature type="transmembrane region" description="Helical" evidence="7">
    <location>
        <begin position="217"/>
        <end position="237"/>
    </location>
</feature>
<proteinExistence type="inferred from homology"/>
<dbReference type="AlphaFoldDB" id="A0A090YXF8"/>
<dbReference type="InterPro" id="IPR050638">
    <property type="entry name" value="AA-Vitamin_Transporters"/>
</dbReference>
<feature type="transmembrane region" description="Helical" evidence="7">
    <location>
        <begin position="96"/>
        <end position="117"/>
    </location>
</feature>
<evidence type="ECO:0000256" key="2">
    <source>
        <dbReference type="ARBA" id="ARBA00007362"/>
    </source>
</evidence>
<keyword evidence="5 7" id="KW-1133">Transmembrane helix</keyword>
<dbReference type="Proteomes" id="UP000264294">
    <property type="component" value="Unassembled WGS sequence"/>
</dbReference>
<reference evidence="10 12" key="2">
    <citation type="submission" date="2018-08" db="EMBL/GenBank/DDBJ databases">
        <title>Bacillus clarus sp. nov. strain PS00077A.</title>
        <authorList>
            <person name="Mendez Acevedo M."/>
            <person name="Carroll L."/>
            <person name="Mukherjee M."/>
            <person name="Wiedmann M."/>
            <person name="Kovac J."/>
        </authorList>
    </citation>
    <scope>NUCLEOTIDE SEQUENCE [LARGE SCALE GENOMIC DNA]</scope>
    <source>
        <strain evidence="10 12">PS00077A</strain>
    </source>
</reference>
<feature type="transmembrane region" description="Helical" evidence="7">
    <location>
        <begin position="129"/>
        <end position="150"/>
    </location>
</feature>
<dbReference type="eggNOG" id="COG0697">
    <property type="taxonomic scope" value="Bacteria"/>
</dbReference>
<evidence type="ECO:0000256" key="6">
    <source>
        <dbReference type="ARBA" id="ARBA00023136"/>
    </source>
</evidence>
<evidence type="ECO:0000256" key="3">
    <source>
        <dbReference type="ARBA" id="ARBA00022475"/>
    </source>
</evidence>
<dbReference type="RefSeq" id="WP_042978968.1">
    <property type="nucleotide sequence ID" value="NZ_JMQC01000008.1"/>
</dbReference>
<comment type="caution">
    <text evidence="9">The sequence shown here is derived from an EMBL/GenBank/DDBJ whole genome shotgun (WGS) entry which is preliminary data.</text>
</comment>
<dbReference type="PANTHER" id="PTHR32322">
    <property type="entry name" value="INNER MEMBRANE TRANSPORTER"/>
    <property type="match status" value="1"/>
</dbReference>